<dbReference type="Proteomes" id="UP001519460">
    <property type="component" value="Unassembled WGS sequence"/>
</dbReference>
<organism evidence="1 2">
    <name type="scientific">Batillaria attramentaria</name>
    <dbReference type="NCBI Taxonomy" id="370345"/>
    <lineage>
        <taxon>Eukaryota</taxon>
        <taxon>Metazoa</taxon>
        <taxon>Spiralia</taxon>
        <taxon>Lophotrochozoa</taxon>
        <taxon>Mollusca</taxon>
        <taxon>Gastropoda</taxon>
        <taxon>Caenogastropoda</taxon>
        <taxon>Sorbeoconcha</taxon>
        <taxon>Cerithioidea</taxon>
        <taxon>Batillariidae</taxon>
        <taxon>Batillaria</taxon>
    </lineage>
</organism>
<accession>A0ABD0KYE2</accession>
<evidence type="ECO:0000313" key="2">
    <source>
        <dbReference type="Proteomes" id="UP001519460"/>
    </source>
</evidence>
<dbReference type="AlphaFoldDB" id="A0ABD0KYE2"/>
<sequence length="80" mass="8741">MVGCGLATLFLEGEKNTALIARDIDWQDPNHAMVSRPDYRPRNNEVCIACHCLLLDRQLVTIAGLEVSHHDSSGVGLLAV</sequence>
<feature type="non-terminal residue" evidence="1">
    <location>
        <position position="80"/>
    </location>
</feature>
<proteinExistence type="predicted"/>
<comment type="caution">
    <text evidence="1">The sequence shown here is derived from an EMBL/GenBank/DDBJ whole genome shotgun (WGS) entry which is preliminary data.</text>
</comment>
<evidence type="ECO:0000313" key="1">
    <source>
        <dbReference type="EMBL" id="KAK7492308.1"/>
    </source>
</evidence>
<name>A0ABD0KYE2_9CAEN</name>
<reference evidence="1 2" key="1">
    <citation type="journal article" date="2023" name="Sci. Data">
        <title>Genome assembly of the Korean intertidal mud-creeper Batillaria attramentaria.</title>
        <authorList>
            <person name="Patra A.K."/>
            <person name="Ho P.T."/>
            <person name="Jun S."/>
            <person name="Lee S.J."/>
            <person name="Kim Y."/>
            <person name="Won Y.J."/>
        </authorList>
    </citation>
    <scope>NUCLEOTIDE SEQUENCE [LARGE SCALE GENOMIC DNA]</scope>
    <source>
        <strain evidence="1">Wonlab-2016</strain>
    </source>
</reference>
<gene>
    <name evidence="1" type="ORF">BaRGS_00016405</name>
</gene>
<keyword evidence="2" id="KW-1185">Reference proteome</keyword>
<dbReference type="EMBL" id="JACVVK020000104">
    <property type="protein sequence ID" value="KAK7492308.1"/>
    <property type="molecule type" value="Genomic_DNA"/>
</dbReference>
<protein>
    <submittedName>
        <fullName evidence="1">Uncharacterized protein</fullName>
    </submittedName>
</protein>